<dbReference type="EMBL" id="CAJPWZ010002025">
    <property type="protein sequence ID" value="CAG2229415.1"/>
    <property type="molecule type" value="Genomic_DNA"/>
</dbReference>
<evidence type="ECO:0000313" key="3">
    <source>
        <dbReference type="Proteomes" id="UP000683360"/>
    </source>
</evidence>
<gene>
    <name evidence="2" type="ORF">MEDL_42310</name>
</gene>
<dbReference type="AlphaFoldDB" id="A0A8S3TGF1"/>
<feature type="coiled-coil region" evidence="1">
    <location>
        <begin position="124"/>
        <end position="212"/>
    </location>
</feature>
<dbReference type="SUPFAM" id="SSF101898">
    <property type="entry name" value="NHL repeat"/>
    <property type="match status" value="1"/>
</dbReference>
<sequence>MTSNWSLCGVCYNHHIIKPSEVRCSECNNGLCRECKKNHSVSKDTLHHTVKYKKLPAEVLQIAQDCKIHNERYELFCSEHDCPCCKICVNHNDCESLFDINEYTKNVKTSDAFHEIEQTLQEVVDNIKRIIANREYNLESLKNKENEIKDEIKQIKTKINNHLDKLQGHLILNLIEIEQLESSKIQKLLTTLKKQEEEITEYQENFTVIKQHASELQIFLAMKNLEKDIASKEQFIESITKSDSMNHVNISCQVNQLPLQQITASVLRCVEMKVSSCTSALSIQKQKDKQAQISLAHVTNKIDSMNLTLQNHFNTGLINVRGCSLLPDGRMVFSCFTKNKLSVFKSVGQLDFEIKNIADTFDLVYIGNDCVAVSSGQSFPINVINIKKNRREKTIKVSTFSDGVKDNDGVAYIDGNLIYCSREEGLRMISCFDGSVSTIGSNNALSYASYVAAFKSRFFYTIHRDDSVTCCDYQGKILWTFSDANVLKTPLGISADNNGNVFVAGANSDNVIVISGDGKRYRELLSHEDGLIKPQVLHYDTSTDKLLVVNEKNDAFLYGVK</sequence>
<evidence type="ECO:0000256" key="1">
    <source>
        <dbReference type="SAM" id="Coils"/>
    </source>
</evidence>
<evidence type="ECO:0008006" key="4">
    <source>
        <dbReference type="Google" id="ProtNLM"/>
    </source>
</evidence>
<dbReference type="Proteomes" id="UP000683360">
    <property type="component" value="Unassembled WGS sequence"/>
</dbReference>
<proteinExistence type="predicted"/>
<dbReference type="PANTHER" id="PTHR25462">
    <property type="entry name" value="BONUS, ISOFORM C-RELATED"/>
    <property type="match status" value="1"/>
</dbReference>
<dbReference type="Gene3D" id="3.30.160.60">
    <property type="entry name" value="Classic Zinc Finger"/>
    <property type="match status" value="1"/>
</dbReference>
<keyword evidence="1" id="KW-0175">Coiled coil</keyword>
<accession>A0A8S3TGF1</accession>
<name>A0A8S3TGF1_MYTED</name>
<evidence type="ECO:0000313" key="2">
    <source>
        <dbReference type="EMBL" id="CAG2229415.1"/>
    </source>
</evidence>
<dbReference type="InterPro" id="IPR047153">
    <property type="entry name" value="TRIM45/56/19-like"/>
</dbReference>
<keyword evidence="3" id="KW-1185">Reference proteome</keyword>
<organism evidence="2 3">
    <name type="scientific">Mytilus edulis</name>
    <name type="common">Blue mussel</name>
    <dbReference type="NCBI Taxonomy" id="6550"/>
    <lineage>
        <taxon>Eukaryota</taxon>
        <taxon>Metazoa</taxon>
        <taxon>Spiralia</taxon>
        <taxon>Lophotrochozoa</taxon>
        <taxon>Mollusca</taxon>
        <taxon>Bivalvia</taxon>
        <taxon>Autobranchia</taxon>
        <taxon>Pteriomorphia</taxon>
        <taxon>Mytilida</taxon>
        <taxon>Mytiloidea</taxon>
        <taxon>Mytilidae</taxon>
        <taxon>Mytilinae</taxon>
        <taxon>Mytilus</taxon>
    </lineage>
</organism>
<dbReference type="GO" id="GO:0061630">
    <property type="term" value="F:ubiquitin protein ligase activity"/>
    <property type="evidence" value="ECO:0007669"/>
    <property type="project" value="TreeGrafter"/>
</dbReference>
<protein>
    <recommendedName>
        <fullName evidence="4">B box-type domain-containing protein</fullName>
    </recommendedName>
</protein>
<comment type="caution">
    <text evidence="2">The sequence shown here is derived from an EMBL/GenBank/DDBJ whole genome shotgun (WGS) entry which is preliminary data.</text>
</comment>
<dbReference type="OrthoDB" id="6078931at2759"/>
<dbReference type="CDD" id="cd19757">
    <property type="entry name" value="Bbox1"/>
    <property type="match status" value="1"/>
</dbReference>
<dbReference type="Gene3D" id="2.120.10.30">
    <property type="entry name" value="TolB, C-terminal domain"/>
    <property type="match status" value="1"/>
</dbReference>
<dbReference type="PANTHER" id="PTHR25462:SF296">
    <property type="entry name" value="MEIOTIC P26, ISOFORM F"/>
    <property type="match status" value="1"/>
</dbReference>
<reference evidence="2" key="1">
    <citation type="submission" date="2021-03" db="EMBL/GenBank/DDBJ databases">
        <authorList>
            <person name="Bekaert M."/>
        </authorList>
    </citation>
    <scope>NUCLEOTIDE SEQUENCE</scope>
</reference>
<dbReference type="InterPro" id="IPR011042">
    <property type="entry name" value="6-blade_b-propeller_TolB-like"/>
</dbReference>